<dbReference type="EMBL" id="JADGJQ010000037">
    <property type="protein sequence ID" value="KAJ3176840.1"/>
    <property type="molecule type" value="Genomic_DNA"/>
</dbReference>
<dbReference type="GO" id="GO:0006367">
    <property type="term" value="P:transcription initiation at RNA polymerase II promoter"/>
    <property type="evidence" value="ECO:0007669"/>
    <property type="project" value="UniProtKB-UniRule"/>
</dbReference>
<evidence type="ECO:0000256" key="6">
    <source>
        <dbReference type="ARBA" id="ARBA00023204"/>
    </source>
</evidence>
<dbReference type="SMART" id="SM01395">
    <property type="entry name" value="Tbf5"/>
    <property type="match status" value="1"/>
</dbReference>
<dbReference type="SUPFAM" id="SSF142897">
    <property type="entry name" value="TFB5-like"/>
    <property type="match status" value="1"/>
</dbReference>
<dbReference type="Gene3D" id="3.30.70.1220">
    <property type="entry name" value="TFB5-like"/>
    <property type="match status" value="1"/>
</dbReference>
<dbReference type="InterPro" id="IPR035935">
    <property type="entry name" value="TFB5-like_sf"/>
</dbReference>
<evidence type="ECO:0000256" key="2">
    <source>
        <dbReference type="ARBA" id="ARBA00007470"/>
    </source>
</evidence>
<accession>A0AAD5TJ98</accession>
<dbReference type="GO" id="GO:0000439">
    <property type="term" value="C:transcription factor TFIIH core complex"/>
    <property type="evidence" value="ECO:0007669"/>
    <property type="project" value="UniProtKB-UniRule"/>
</dbReference>
<comment type="subunit">
    <text evidence="8">Component of the 7-subunit TFIIH core complex.</text>
</comment>
<evidence type="ECO:0000256" key="3">
    <source>
        <dbReference type="ARBA" id="ARBA00022763"/>
    </source>
</evidence>
<dbReference type="InterPro" id="IPR009400">
    <property type="entry name" value="TFIIH_TTDA/Tfb5"/>
</dbReference>
<evidence type="ECO:0000256" key="1">
    <source>
        <dbReference type="ARBA" id="ARBA00004123"/>
    </source>
</evidence>
<keyword evidence="3 8" id="KW-0227">DNA damage</keyword>
<dbReference type="Proteomes" id="UP001212152">
    <property type="component" value="Unassembled WGS sequence"/>
</dbReference>
<organism evidence="9 10">
    <name type="scientific">Geranomyces variabilis</name>
    <dbReference type="NCBI Taxonomy" id="109894"/>
    <lineage>
        <taxon>Eukaryota</taxon>
        <taxon>Fungi</taxon>
        <taxon>Fungi incertae sedis</taxon>
        <taxon>Chytridiomycota</taxon>
        <taxon>Chytridiomycota incertae sedis</taxon>
        <taxon>Chytridiomycetes</taxon>
        <taxon>Spizellomycetales</taxon>
        <taxon>Powellomycetaceae</taxon>
        <taxon>Geranomyces</taxon>
    </lineage>
</organism>
<keyword evidence="6 8" id="KW-0234">DNA repair</keyword>
<dbReference type="GO" id="GO:0005675">
    <property type="term" value="C:transcription factor TFIIH holo complex"/>
    <property type="evidence" value="ECO:0007669"/>
    <property type="project" value="TreeGrafter"/>
</dbReference>
<gene>
    <name evidence="9" type="primary">TFB5</name>
    <name evidence="9" type="ORF">HDU87_004771</name>
</gene>
<reference evidence="9" key="1">
    <citation type="submission" date="2020-05" db="EMBL/GenBank/DDBJ databases">
        <title>Phylogenomic resolution of chytrid fungi.</title>
        <authorList>
            <person name="Stajich J.E."/>
            <person name="Amses K."/>
            <person name="Simmons R."/>
            <person name="Seto K."/>
            <person name="Myers J."/>
            <person name="Bonds A."/>
            <person name="Quandt C.A."/>
            <person name="Barry K."/>
            <person name="Liu P."/>
            <person name="Grigoriev I."/>
            <person name="Longcore J.E."/>
            <person name="James T.Y."/>
        </authorList>
    </citation>
    <scope>NUCLEOTIDE SEQUENCE</scope>
    <source>
        <strain evidence="9">JEL0379</strain>
    </source>
</reference>
<keyword evidence="5 8" id="KW-0804">Transcription</keyword>
<keyword evidence="4 8" id="KW-0805">Transcription regulation</keyword>
<dbReference type="PANTHER" id="PTHR28580:SF1">
    <property type="entry name" value="GENERAL TRANSCRIPTION FACTOR IIH SUBUNIT 5"/>
    <property type="match status" value="1"/>
</dbReference>
<keyword evidence="7 8" id="KW-0539">Nucleus</keyword>
<protein>
    <recommendedName>
        <fullName evidence="8">General transcription and DNA repair factor IIH subunit TFB5</fullName>
    </recommendedName>
</protein>
<comment type="caution">
    <text evidence="9">The sequence shown here is derived from an EMBL/GenBank/DDBJ whole genome shotgun (WGS) entry which is preliminary data.</text>
</comment>
<sequence length="74" mass="8695">MVKARKGTLLECDPAVKQIVQDLDNKKSEAGEKRFILEDLDETHLFIDPCEVEWLQKRLDEILEENTYRFDDVA</sequence>
<comment type="function">
    <text evidence="8">In NER, TFIIH acts by opening DNA around the lesion to allow the excision of the damaged oligonucleotide and its replacement by a new DNA fragment. In transcription, TFIIH has an essential role in transcription initiation. When the pre-initiation complex (PIC) has been established, TFIIH is required for promoter opening and promoter escape.</text>
</comment>
<comment type="similarity">
    <text evidence="2 8">Belongs to the TFB5 family.</text>
</comment>
<name>A0AAD5TJ98_9FUNG</name>
<keyword evidence="10" id="KW-1185">Reference proteome</keyword>
<dbReference type="AlphaFoldDB" id="A0AAD5TJ98"/>
<evidence type="ECO:0000256" key="8">
    <source>
        <dbReference type="RuleBase" id="RU368032"/>
    </source>
</evidence>
<comment type="subcellular location">
    <subcellularLocation>
        <location evidence="1 8">Nucleus</location>
    </subcellularLocation>
</comment>
<evidence type="ECO:0000256" key="5">
    <source>
        <dbReference type="ARBA" id="ARBA00023163"/>
    </source>
</evidence>
<dbReference type="Pfam" id="PF06331">
    <property type="entry name" value="Tfb5"/>
    <property type="match status" value="1"/>
</dbReference>
<proteinExistence type="inferred from homology"/>
<evidence type="ECO:0000256" key="7">
    <source>
        <dbReference type="ARBA" id="ARBA00023242"/>
    </source>
</evidence>
<dbReference type="PANTHER" id="PTHR28580">
    <property type="entry name" value="GENERAL TRANSCRIPTION FACTOR IIH SUBUNIT 5"/>
    <property type="match status" value="1"/>
</dbReference>
<evidence type="ECO:0000313" key="10">
    <source>
        <dbReference type="Proteomes" id="UP001212152"/>
    </source>
</evidence>
<dbReference type="GO" id="GO:0006294">
    <property type="term" value="P:nucleotide-excision repair, preincision complex assembly"/>
    <property type="evidence" value="ECO:0007669"/>
    <property type="project" value="TreeGrafter"/>
</dbReference>
<evidence type="ECO:0000313" key="9">
    <source>
        <dbReference type="EMBL" id="KAJ3176840.1"/>
    </source>
</evidence>
<evidence type="ECO:0000256" key="4">
    <source>
        <dbReference type="ARBA" id="ARBA00023015"/>
    </source>
</evidence>